<evidence type="ECO:0000256" key="5">
    <source>
        <dbReference type="ARBA" id="ARBA00023004"/>
    </source>
</evidence>
<evidence type="ECO:0000256" key="1">
    <source>
        <dbReference type="ARBA" id="ARBA00001962"/>
    </source>
</evidence>
<evidence type="ECO:0000256" key="3">
    <source>
        <dbReference type="ARBA" id="ARBA00022723"/>
    </source>
</evidence>
<dbReference type="Pfam" id="PF03171">
    <property type="entry name" value="2OG-FeII_Oxy"/>
    <property type="match status" value="1"/>
</dbReference>
<evidence type="ECO:0000313" key="9">
    <source>
        <dbReference type="Proteomes" id="UP000237105"/>
    </source>
</evidence>
<dbReference type="GO" id="GO:0046872">
    <property type="term" value="F:metal ion binding"/>
    <property type="evidence" value="ECO:0007669"/>
    <property type="project" value="UniProtKB-KW"/>
</dbReference>
<comment type="caution">
    <text evidence="8">The sequence shown here is derived from an EMBL/GenBank/DDBJ whole genome shotgun (WGS) entry which is preliminary data.</text>
</comment>
<organism evidence="8 9">
    <name type="scientific">Parasponia andersonii</name>
    <name type="common">Sponia andersonii</name>
    <dbReference type="NCBI Taxonomy" id="3476"/>
    <lineage>
        <taxon>Eukaryota</taxon>
        <taxon>Viridiplantae</taxon>
        <taxon>Streptophyta</taxon>
        <taxon>Embryophyta</taxon>
        <taxon>Tracheophyta</taxon>
        <taxon>Spermatophyta</taxon>
        <taxon>Magnoliopsida</taxon>
        <taxon>eudicotyledons</taxon>
        <taxon>Gunneridae</taxon>
        <taxon>Pentapetalae</taxon>
        <taxon>rosids</taxon>
        <taxon>fabids</taxon>
        <taxon>Rosales</taxon>
        <taxon>Cannabaceae</taxon>
        <taxon>Parasponia</taxon>
    </lineage>
</organism>
<protein>
    <submittedName>
        <fullName evidence="8">Oxoglutarate/iron-dependent dioxygenase</fullName>
    </submittedName>
</protein>
<dbReference type="FunFam" id="2.60.120.330:FF:000005">
    <property type="entry name" value="1-aminocyclopropane-1-carboxylate oxidase homolog 1"/>
    <property type="match status" value="1"/>
</dbReference>
<dbReference type="Pfam" id="PF14226">
    <property type="entry name" value="DIOX_N"/>
    <property type="match status" value="1"/>
</dbReference>
<dbReference type="PANTHER" id="PTHR10209">
    <property type="entry name" value="OXIDOREDUCTASE, 2OG-FE II OXYGENASE FAMILY PROTEIN"/>
    <property type="match status" value="1"/>
</dbReference>
<dbReference type="InterPro" id="IPR005123">
    <property type="entry name" value="Oxoglu/Fe-dep_dioxygenase_dom"/>
</dbReference>
<dbReference type="InterPro" id="IPR026992">
    <property type="entry name" value="DIOX_N"/>
</dbReference>
<feature type="domain" description="Fe2OG dioxygenase" evidence="7">
    <location>
        <begin position="224"/>
        <end position="324"/>
    </location>
</feature>
<evidence type="ECO:0000256" key="6">
    <source>
        <dbReference type="RuleBase" id="RU003682"/>
    </source>
</evidence>
<name>A0A2P5C363_PARAD</name>
<comment type="cofactor">
    <cofactor evidence="1">
        <name>Fe cation</name>
        <dbReference type="ChEBI" id="CHEBI:24875"/>
    </cofactor>
</comment>
<dbReference type="InterPro" id="IPR044861">
    <property type="entry name" value="IPNS-like_FE2OG_OXY"/>
</dbReference>
<dbReference type="AlphaFoldDB" id="A0A2P5C363"/>
<dbReference type="OrthoDB" id="288590at2759"/>
<keyword evidence="4 6" id="KW-0560">Oxidoreductase</keyword>
<sequence>MAFILNLQRDLETSKEFYDRAKALKAFDDTKAGVKGLVDAGIATIPQIFVMPPEEVSCEESDDHSGCPQFKVPMVDLKNMEEDCVSRKKIVEEIRKACGTWGFFQVLNHGIPQDVMDEMIEGVRRFNEQQKEVKMEFYSRDKMKKVRFNSNFDLYKAKAANWRDTLMCIMAPNPPQPEEYPAACRDIMMQYSEQLKKLGDTLFQLISQALNLDPNQLEDMECAKGHVFFCHYYPACPESDRTLGHAKHTDPSFLTILLQDQIGGLQVLHQNHWIDIPPQRGALVINIGDLLQLISNDKFKSVEHRVLAKSTGPRVSAACFFTTHFQESAKLYGPIKELLTDQTPPLYKETSVKDYIDSFHSAGLGGISALAQLRFSQ</sequence>
<gene>
    <name evidence="8" type="ORF">PanWU01x14_187700</name>
</gene>
<evidence type="ECO:0000259" key="7">
    <source>
        <dbReference type="PROSITE" id="PS51471"/>
    </source>
</evidence>
<proteinExistence type="inferred from homology"/>
<keyword evidence="5 6" id="KW-0408">Iron</keyword>
<keyword evidence="3 6" id="KW-0479">Metal-binding</keyword>
<keyword evidence="9" id="KW-1185">Reference proteome</keyword>
<evidence type="ECO:0000313" key="8">
    <source>
        <dbReference type="EMBL" id="PON55455.1"/>
    </source>
</evidence>
<dbReference type="PANTHER" id="PTHR10209:SF776">
    <property type="entry name" value="2OG-FE(II) OXYGENASE FAMILY OXIDOREDUCTASE"/>
    <property type="match status" value="1"/>
</dbReference>
<dbReference type="Gene3D" id="2.60.120.330">
    <property type="entry name" value="B-lactam Antibiotic, Isopenicillin N Synthase, Chain"/>
    <property type="match status" value="1"/>
</dbReference>
<dbReference type="PROSITE" id="PS51471">
    <property type="entry name" value="FE2OG_OXY"/>
    <property type="match status" value="1"/>
</dbReference>
<dbReference type="EMBL" id="JXTB01000183">
    <property type="protein sequence ID" value="PON55455.1"/>
    <property type="molecule type" value="Genomic_DNA"/>
</dbReference>
<evidence type="ECO:0000256" key="2">
    <source>
        <dbReference type="ARBA" id="ARBA00008056"/>
    </source>
</evidence>
<dbReference type="InterPro" id="IPR027443">
    <property type="entry name" value="IPNS-like_sf"/>
</dbReference>
<comment type="similarity">
    <text evidence="2 6">Belongs to the iron/ascorbate-dependent oxidoreductase family.</text>
</comment>
<evidence type="ECO:0000256" key="4">
    <source>
        <dbReference type="ARBA" id="ARBA00023002"/>
    </source>
</evidence>
<accession>A0A2P5C363</accession>
<dbReference type="GO" id="GO:0051213">
    <property type="term" value="F:dioxygenase activity"/>
    <property type="evidence" value="ECO:0007669"/>
    <property type="project" value="UniProtKB-KW"/>
</dbReference>
<dbReference type="Proteomes" id="UP000237105">
    <property type="component" value="Unassembled WGS sequence"/>
</dbReference>
<reference evidence="9" key="1">
    <citation type="submission" date="2016-06" db="EMBL/GenBank/DDBJ databases">
        <title>Parallel loss of symbiosis genes in relatives of nitrogen-fixing non-legume Parasponia.</title>
        <authorList>
            <person name="Van Velzen R."/>
            <person name="Holmer R."/>
            <person name="Bu F."/>
            <person name="Rutten L."/>
            <person name="Van Zeijl A."/>
            <person name="Liu W."/>
            <person name="Santuari L."/>
            <person name="Cao Q."/>
            <person name="Sharma T."/>
            <person name="Shen D."/>
            <person name="Roswanjaya Y."/>
            <person name="Wardhani T."/>
            <person name="Kalhor M.S."/>
            <person name="Jansen J."/>
            <person name="Van den Hoogen J."/>
            <person name="Gungor B."/>
            <person name="Hartog M."/>
            <person name="Hontelez J."/>
            <person name="Verver J."/>
            <person name="Yang W.-C."/>
            <person name="Schijlen E."/>
            <person name="Repin R."/>
            <person name="Schilthuizen M."/>
            <person name="Schranz E."/>
            <person name="Heidstra R."/>
            <person name="Miyata K."/>
            <person name="Fedorova E."/>
            <person name="Kohlen W."/>
            <person name="Bisseling T."/>
            <person name="Smit S."/>
            <person name="Geurts R."/>
        </authorList>
    </citation>
    <scope>NUCLEOTIDE SEQUENCE [LARGE SCALE GENOMIC DNA]</scope>
    <source>
        <strain evidence="9">cv. WU1-14</strain>
    </source>
</reference>
<keyword evidence="8" id="KW-0223">Dioxygenase</keyword>
<dbReference type="SUPFAM" id="SSF51197">
    <property type="entry name" value="Clavaminate synthase-like"/>
    <property type="match status" value="1"/>
</dbReference>